<evidence type="ECO:0000313" key="3">
    <source>
        <dbReference type="Proteomes" id="UP000287171"/>
    </source>
</evidence>
<accession>A0A402BB80</accession>
<dbReference type="InterPro" id="IPR050471">
    <property type="entry name" value="AB_hydrolase"/>
</dbReference>
<name>A0A402BB80_9CHLR</name>
<dbReference type="GO" id="GO:0046503">
    <property type="term" value="P:glycerolipid catabolic process"/>
    <property type="evidence" value="ECO:0007669"/>
    <property type="project" value="TreeGrafter"/>
</dbReference>
<dbReference type="SUPFAM" id="SSF53474">
    <property type="entry name" value="alpha/beta-Hydrolases"/>
    <property type="match status" value="1"/>
</dbReference>
<dbReference type="EMBL" id="BIFT01000001">
    <property type="protein sequence ID" value="GCE28566.1"/>
    <property type="molecule type" value="Genomic_DNA"/>
</dbReference>
<proteinExistence type="predicted"/>
<keyword evidence="2" id="KW-0378">Hydrolase</keyword>
<dbReference type="PANTHER" id="PTHR43433">
    <property type="entry name" value="HYDROLASE, ALPHA/BETA FOLD FAMILY PROTEIN"/>
    <property type="match status" value="1"/>
</dbReference>
<dbReference type="AlphaFoldDB" id="A0A402BB80"/>
<organism evidence="2 3">
    <name type="scientific">Dictyobacter alpinus</name>
    <dbReference type="NCBI Taxonomy" id="2014873"/>
    <lineage>
        <taxon>Bacteria</taxon>
        <taxon>Bacillati</taxon>
        <taxon>Chloroflexota</taxon>
        <taxon>Ktedonobacteria</taxon>
        <taxon>Ktedonobacterales</taxon>
        <taxon>Dictyobacteraceae</taxon>
        <taxon>Dictyobacter</taxon>
    </lineage>
</organism>
<dbReference type="Gene3D" id="3.40.50.1820">
    <property type="entry name" value="alpha/beta hydrolase"/>
    <property type="match status" value="1"/>
</dbReference>
<dbReference type="PANTHER" id="PTHR43433:SF5">
    <property type="entry name" value="AB HYDROLASE-1 DOMAIN-CONTAINING PROTEIN"/>
    <property type="match status" value="1"/>
</dbReference>
<dbReference type="OrthoDB" id="63519at2"/>
<gene>
    <name evidence="2" type="ORF">KDA_40500</name>
</gene>
<feature type="domain" description="AB hydrolase-1" evidence="1">
    <location>
        <begin position="37"/>
        <end position="255"/>
    </location>
</feature>
<keyword evidence="3" id="KW-1185">Reference proteome</keyword>
<dbReference type="RefSeq" id="WP_126628769.1">
    <property type="nucleotide sequence ID" value="NZ_BIFT01000001.1"/>
</dbReference>
<sequence length="271" mass="28745">MATIIAQHTVTSKDGTVIAYTQVGRGPALILVDGALCYRQFGPSQDMAAQLASHFTVITYDRRGRGESGDTQPYAVEREVEDLAALVDVAGGTAYVFGQSSGAGLAIAAANQLPGITKLALYEAPFVVDDTGKPITPAFLASLKEAVAQNQRSKAVKMFMKLVGAPSFMLTIMPLFPMWSKLTSVAHTLPYDISTIIAYGAGVPLPKNLGENITAPILVMDGGKSPTWMRNSMQALSQTLPHASYQTLAGQNHMVKAEAIAPALAAFFARQ</sequence>
<evidence type="ECO:0000259" key="1">
    <source>
        <dbReference type="Pfam" id="PF12697"/>
    </source>
</evidence>
<comment type="caution">
    <text evidence="2">The sequence shown here is derived from an EMBL/GenBank/DDBJ whole genome shotgun (WGS) entry which is preliminary data.</text>
</comment>
<dbReference type="Proteomes" id="UP000287171">
    <property type="component" value="Unassembled WGS sequence"/>
</dbReference>
<dbReference type="InterPro" id="IPR000073">
    <property type="entry name" value="AB_hydrolase_1"/>
</dbReference>
<dbReference type="GO" id="GO:0004806">
    <property type="term" value="F:triacylglycerol lipase activity"/>
    <property type="evidence" value="ECO:0007669"/>
    <property type="project" value="TreeGrafter"/>
</dbReference>
<evidence type="ECO:0000313" key="2">
    <source>
        <dbReference type="EMBL" id="GCE28566.1"/>
    </source>
</evidence>
<dbReference type="InterPro" id="IPR029058">
    <property type="entry name" value="AB_hydrolase_fold"/>
</dbReference>
<reference evidence="3" key="1">
    <citation type="submission" date="2018-12" db="EMBL/GenBank/DDBJ databases">
        <title>Tengunoibacter tsumagoiensis gen. nov., sp. nov., Dictyobacter kobayashii sp. nov., D. alpinus sp. nov., and D. joshuensis sp. nov. and description of Dictyobacteraceae fam. nov. within the order Ktedonobacterales isolated from Tengu-no-mugimeshi.</title>
        <authorList>
            <person name="Wang C.M."/>
            <person name="Zheng Y."/>
            <person name="Sakai Y."/>
            <person name="Toyoda A."/>
            <person name="Minakuchi Y."/>
            <person name="Abe K."/>
            <person name="Yokota A."/>
            <person name="Yabe S."/>
        </authorList>
    </citation>
    <scope>NUCLEOTIDE SEQUENCE [LARGE SCALE GENOMIC DNA]</scope>
    <source>
        <strain evidence="3">Uno16</strain>
    </source>
</reference>
<protein>
    <submittedName>
        <fullName evidence="2">Alpha/beta hydrolase</fullName>
    </submittedName>
</protein>
<dbReference type="Pfam" id="PF12697">
    <property type="entry name" value="Abhydrolase_6"/>
    <property type="match status" value="1"/>
</dbReference>